<dbReference type="RefSeq" id="WP_171836451.1">
    <property type="nucleotide sequence ID" value="NZ_CP053708.1"/>
</dbReference>
<evidence type="ECO:0000256" key="8">
    <source>
        <dbReference type="SAM" id="Phobius"/>
    </source>
</evidence>
<dbReference type="PANTHER" id="PTHR32196">
    <property type="entry name" value="ABC TRANSPORTER PERMEASE PROTEIN YPHD-RELATED-RELATED"/>
    <property type="match status" value="1"/>
</dbReference>
<keyword evidence="6 8" id="KW-1133">Transmembrane helix</keyword>
<feature type="transmembrane region" description="Helical" evidence="8">
    <location>
        <begin position="185"/>
        <end position="207"/>
    </location>
</feature>
<dbReference type="CDD" id="cd06579">
    <property type="entry name" value="TM_PBP1_transp_AraH_like"/>
    <property type="match status" value="1"/>
</dbReference>
<evidence type="ECO:0000256" key="6">
    <source>
        <dbReference type="ARBA" id="ARBA00022989"/>
    </source>
</evidence>
<gene>
    <name evidence="9" type="ORF">HN018_02970</name>
</gene>
<keyword evidence="5 8" id="KW-0812">Transmembrane</keyword>
<dbReference type="PANTHER" id="PTHR32196:SF21">
    <property type="entry name" value="ABC TRANSPORTER PERMEASE PROTEIN YPHD-RELATED"/>
    <property type="match status" value="1"/>
</dbReference>
<accession>A0A6M8HLC7</accession>
<evidence type="ECO:0000313" key="10">
    <source>
        <dbReference type="Proteomes" id="UP000500767"/>
    </source>
</evidence>
<dbReference type="GO" id="GO:0005886">
    <property type="term" value="C:plasma membrane"/>
    <property type="evidence" value="ECO:0007669"/>
    <property type="project" value="UniProtKB-SubCell"/>
</dbReference>
<dbReference type="GO" id="GO:0022857">
    <property type="term" value="F:transmembrane transporter activity"/>
    <property type="evidence" value="ECO:0007669"/>
    <property type="project" value="InterPro"/>
</dbReference>
<dbReference type="KEGG" id="lck:HN018_02970"/>
<feature type="transmembrane region" description="Helical" evidence="8">
    <location>
        <begin position="148"/>
        <end position="165"/>
    </location>
</feature>
<feature type="transmembrane region" description="Helical" evidence="8">
    <location>
        <begin position="85"/>
        <end position="109"/>
    </location>
</feature>
<keyword evidence="7 8" id="KW-0472">Membrane</keyword>
<evidence type="ECO:0000256" key="7">
    <source>
        <dbReference type="ARBA" id="ARBA00023136"/>
    </source>
</evidence>
<keyword evidence="2" id="KW-0813">Transport</keyword>
<dbReference type="Proteomes" id="UP000500767">
    <property type="component" value="Chromosome"/>
</dbReference>
<name>A0A6M8HLC7_9PROT</name>
<keyword evidence="3" id="KW-1003">Cell membrane</keyword>
<protein>
    <submittedName>
        <fullName evidence="9">ABC transporter permease</fullName>
    </submittedName>
</protein>
<organism evidence="9 10">
    <name type="scientific">Lichenicola cladoniae</name>
    <dbReference type="NCBI Taxonomy" id="1484109"/>
    <lineage>
        <taxon>Bacteria</taxon>
        <taxon>Pseudomonadati</taxon>
        <taxon>Pseudomonadota</taxon>
        <taxon>Alphaproteobacteria</taxon>
        <taxon>Acetobacterales</taxon>
        <taxon>Acetobacteraceae</taxon>
        <taxon>Lichenicola</taxon>
    </lineage>
</organism>
<evidence type="ECO:0000256" key="2">
    <source>
        <dbReference type="ARBA" id="ARBA00022448"/>
    </source>
</evidence>
<reference evidence="9 10" key="1">
    <citation type="journal article" date="2014" name="World J. Microbiol. Biotechnol.">
        <title>Biodiversity and physiological characteristics of Antarctic and Arctic lichens-associated bacteria.</title>
        <authorList>
            <person name="Lee Y.M."/>
            <person name="Kim E.H."/>
            <person name="Lee H.K."/>
            <person name="Hong S.G."/>
        </authorList>
    </citation>
    <scope>NUCLEOTIDE SEQUENCE [LARGE SCALE GENOMIC DNA]</scope>
    <source>
        <strain evidence="9 10">PAMC 26569</strain>
    </source>
</reference>
<dbReference type="AlphaFoldDB" id="A0A6M8HLC7"/>
<sequence>MGDVPASVPARRGLDGFMLQLRRDIPGKLPGLSIVLVVLLAGFSIVVPGFLSVGTFQSMMFQLPQLGLLAMAMALPMISGGLNLAIIATANACGLIMVVVMRALIPAAASGSTVAFGLVAALAAGLAAGIAIGGATGLLIARTGVHPILITLGVQSIVEGVSVLLTHGKVVSGLPSIYGKIGNSVVMGVPVTFLALAVVAIVVGIVLKRTSFGIALAMTGSNPEATQYSSVDVKRVLVKVYALSGILCFLAACLMLARFNSASSAYAKSYLLVTVLAAVLGGVDPFGGFGKISGIMLALGVLQVISSGCNLLGFSDYLTLGIWGLTLIAVMSVQGVSRR</sequence>
<keyword evidence="4" id="KW-0997">Cell inner membrane</keyword>
<feature type="transmembrane region" description="Helical" evidence="8">
    <location>
        <begin position="29"/>
        <end position="53"/>
    </location>
</feature>
<dbReference type="InterPro" id="IPR001851">
    <property type="entry name" value="ABC_transp_permease"/>
</dbReference>
<feature type="transmembrane region" description="Helical" evidence="8">
    <location>
        <begin position="240"/>
        <end position="259"/>
    </location>
</feature>
<evidence type="ECO:0000256" key="5">
    <source>
        <dbReference type="ARBA" id="ARBA00022692"/>
    </source>
</evidence>
<evidence type="ECO:0000256" key="1">
    <source>
        <dbReference type="ARBA" id="ARBA00004651"/>
    </source>
</evidence>
<feature type="transmembrane region" description="Helical" evidence="8">
    <location>
        <begin position="59"/>
        <end position="78"/>
    </location>
</feature>
<dbReference type="EMBL" id="CP053708">
    <property type="protein sequence ID" value="QKE89148.1"/>
    <property type="molecule type" value="Genomic_DNA"/>
</dbReference>
<dbReference type="Pfam" id="PF02653">
    <property type="entry name" value="BPD_transp_2"/>
    <property type="match status" value="1"/>
</dbReference>
<keyword evidence="10" id="KW-1185">Reference proteome</keyword>
<feature type="transmembrane region" description="Helical" evidence="8">
    <location>
        <begin position="115"/>
        <end position="141"/>
    </location>
</feature>
<evidence type="ECO:0000256" key="3">
    <source>
        <dbReference type="ARBA" id="ARBA00022475"/>
    </source>
</evidence>
<proteinExistence type="predicted"/>
<feature type="transmembrane region" description="Helical" evidence="8">
    <location>
        <begin position="265"/>
        <end position="283"/>
    </location>
</feature>
<comment type="subcellular location">
    <subcellularLocation>
        <location evidence="1">Cell membrane</location>
        <topology evidence="1">Multi-pass membrane protein</topology>
    </subcellularLocation>
</comment>
<evidence type="ECO:0000256" key="4">
    <source>
        <dbReference type="ARBA" id="ARBA00022519"/>
    </source>
</evidence>
<feature type="transmembrane region" description="Helical" evidence="8">
    <location>
        <begin position="320"/>
        <end position="337"/>
    </location>
</feature>
<evidence type="ECO:0000313" key="9">
    <source>
        <dbReference type="EMBL" id="QKE89148.1"/>
    </source>
</evidence>